<gene>
    <name evidence="8" type="primary">LOC106055358</name>
</gene>
<keyword evidence="5" id="KW-0206">Cytoskeleton</keyword>
<dbReference type="PANTHER" id="PTHR46321:SF1">
    <property type="entry name" value="KIF-BINDING PROTEIN"/>
    <property type="match status" value="1"/>
</dbReference>
<comment type="subcellular location">
    <subcellularLocation>
        <location evidence="1">Cytoplasm</location>
        <location evidence="1">Cytoskeleton</location>
    </subcellularLocation>
</comment>
<keyword evidence="4" id="KW-0963">Cytoplasm</keyword>
<dbReference type="GO" id="GO:0000226">
    <property type="term" value="P:microtubule cytoskeleton organization"/>
    <property type="evidence" value="ECO:0007669"/>
    <property type="project" value="TreeGrafter"/>
</dbReference>
<organism evidence="7 8">
    <name type="scientific">Biomphalaria glabrata</name>
    <name type="common">Bloodfluke planorb</name>
    <name type="synonym">Freshwater snail</name>
    <dbReference type="NCBI Taxonomy" id="6526"/>
    <lineage>
        <taxon>Eukaryota</taxon>
        <taxon>Metazoa</taxon>
        <taxon>Spiralia</taxon>
        <taxon>Lophotrochozoa</taxon>
        <taxon>Mollusca</taxon>
        <taxon>Gastropoda</taxon>
        <taxon>Heterobranchia</taxon>
        <taxon>Euthyneura</taxon>
        <taxon>Panpulmonata</taxon>
        <taxon>Hygrophila</taxon>
        <taxon>Lymnaeoidea</taxon>
        <taxon>Planorbidae</taxon>
        <taxon>Biomphalaria</taxon>
    </lineage>
</organism>
<dbReference type="GO" id="GO:0005856">
    <property type="term" value="C:cytoskeleton"/>
    <property type="evidence" value="ECO:0007669"/>
    <property type="project" value="UniProtKB-SubCell"/>
</dbReference>
<reference evidence="8" key="1">
    <citation type="submission" date="2025-08" db="UniProtKB">
        <authorList>
            <consortium name="RefSeq"/>
        </authorList>
    </citation>
    <scope>IDENTIFICATION</scope>
</reference>
<dbReference type="AlphaFoldDB" id="A0A9U8DZX9"/>
<dbReference type="Proteomes" id="UP001165740">
    <property type="component" value="Chromosome 3"/>
</dbReference>
<keyword evidence="7" id="KW-1185">Reference proteome</keyword>
<evidence type="ECO:0000256" key="1">
    <source>
        <dbReference type="ARBA" id="ARBA00004245"/>
    </source>
</evidence>
<sequence>MLRYFNLIAITKMAALGRLLGDDVIEPYKNAKFLSDDESKNDPEDEPFRSKYKAREIYKDICNKIKDKLNGSSVANKTLLTSLICLEQAIGLNYMDTEELAEGEDCLMSCLKRIEEYGLKDAVSLHMNILNYLGILWSERRDLEKSLGFLQQAENLYSNYKKEIGDAPLAYIEFLEDFEGDDNEKAHQRCQSFENIHTHTLYYLAQVYAKLEKNSLSARYCHLTLQRQLQAGDYNPVDWGLNAATLSQYYLTAEKYTEARHCLASGSFIFQSSKKSADQLSEQDLEAQCQREADIERCWIKYGLGLLEASRDKMLGELEDNDNENTEGPSSVISRSDHNADKQVADDIMSESSSDKVFQEFQLELTAYEERITDKLIRTFDEARKIFLFVVDKIKNAQMFYNLESHASDAVQIIQDHSCAFKLLAFFELDMNRQCRMHKRRIDMLSELLRELNPQHYLLVCRQIIYELAETYSEMVDLKVTLIEMERTRATPYSTNKINKLVQQSIDQYQAYIDSLKGGKSELPSEFPEGDVRPALVAFFCMGRLYSKFLEPLVPERLAKLTKSLECYKFVTEYCEANPSAKELIPNELGLCKEMVSLLPVKMAKLLEQQ</sequence>
<dbReference type="GeneID" id="106055358"/>
<evidence type="ECO:0000256" key="6">
    <source>
        <dbReference type="SAM" id="MobiDB-lite"/>
    </source>
</evidence>
<evidence type="ECO:0000256" key="2">
    <source>
        <dbReference type="ARBA" id="ARBA00010305"/>
    </source>
</evidence>
<accession>A0A9U8DZX9</accession>
<evidence type="ECO:0000313" key="8">
    <source>
        <dbReference type="RefSeq" id="XP_013067031.2"/>
    </source>
</evidence>
<evidence type="ECO:0000313" key="7">
    <source>
        <dbReference type="Proteomes" id="UP001165740"/>
    </source>
</evidence>
<dbReference type="Pfam" id="PF12309">
    <property type="entry name" value="KBP_C"/>
    <property type="match status" value="1"/>
</dbReference>
<evidence type="ECO:0000256" key="3">
    <source>
        <dbReference type="ARBA" id="ARBA00016840"/>
    </source>
</evidence>
<dbReference type="RefSeq" id="XP_013067031.2">
    <property type="nucleotide sequence ID" value="XM_013211577.2"/>
</dbReference>
<dbReference type="InterPro" id="IPR022083">
    <property type="entry name" value="KBP"/>
</dbReference>
<protein>
    <recommendedName>
        <fullName evidence="3">KIF-binding protein</fullName>
    </recommendedName>
</protein>
<feature type="region of interest" description="Disordered" evidence="6">
    <location>
        <begin position="318"/>
        <end position="339"/>
    </location>
</feature>
<dbReference type="PANTHER" id="PTHR46321">
    <property type="entry name" value="KIF1-BINDING PROTEIN"/>
    <property type="match status" value="1"/>
</dbReference>
<evidence type="ECO:0000256" key="4">
    <source>
        <dbReference type="ARBA" id="ARBA00022490"/>
    </source>
</evidence>
<dbReference type="GO" id="GO:1990535">
    <property type="term" value="P:neuron projection maintenance"/>
    <property type="evidence" value="ECO:0007669"/>
    <property type="project" value="TreeGrafter"/>
</dbReference>
<evidence type="ECO:0000256" key="5">
    <source>
        <dbReference type="ARBA" id="ARBA00023212"/>
    </source>
</evidence>
<dbReference type="GO" id="GO:0021952">
    <property type="term" value="P:central nervous system projection neuron axonogenesis"/>
    <property type="evidence" value="ECO:0007669"/>
    <property type="project" value="TreeGrafter"/>
</dbReference>
<dbReference type="OrthoDB" id="409897at2759"/>
<comment type="similarity">
    <text evidence="2">Belongs to the KIF-binding protein family.</text>
</comment>
<dbReference type="KEGG" id="bgt:106055358"/>
<name>A0A9U8DZX9_BIOGL</name>
<dbReference type="OMA" id="ICRECWY"/>
<proteinExistence type="inferred from homology"/>